<reference evidence="1" key="1">
    <citation type="submission" date="2021-02" db="EMBL/GenBank/DDBJ databases">
        <authorList>
            <person name="Bekaert M."/>
        </authorList>
    </citation>
    <scope>NUCLEOTIDE SEQUENCE</scope>
    <source>
        <strain evidence="1">IoA-00</strain>
    </source>
</reference>
<evidence type="ECO:0000313" key="1">
    <source>
        <dbReference type="EMBL" id="CAF2939154.1"/>
    </source>
</evidence>
<proteinExistence type="predicted"/>
<keyword evidence="2" id="KW-1185">Reference proteome</keyword>
<dbReference type="AlphaFoldDB" id="A0A7R8CUT7"/>
<organism evidence="1 2">
    <name type="scientific">Lepeophtheirus salmonis</name>
    <name type="common">Salmon louse</name>
    <name type="synonym">Caligus salmonis</name>
    <dbReference type="NCBI Taxonomy" id="72036"/>
    <lineage>
        <taxon>Eukaryota</taxon>
        <taxon>Metazoa</taxon>
        <taxon>Ecdysozoa</taxon>
        <taxon>Arthropoda</taxon>
        <taxon>Crustacea</taxon>
        <taxon>Multicrustacea</taxon>
        <taxon>Hexanauplia</taxon>
        <taxon>Copepoda</taxon>
        <taxon>Siphonostomatoida</taxon>
        <taxon>Caligidae</taxon>
        <taxon>Lepeophtheirus</taxon>
    </lineage>
</organism>
<evidence type="ECO:0000313" key="2">
    <source>
        <dbReference type="Proteomes" id="UP000675881"/>
    </source>
</evidence>
<protein>
    <submittedName>
        <fullName evidence="1">(salmon louse) hypothetical protein</fullName>
    </submittedName>
</protein>
<dbReference type="EMBL" id="HG994584">
    <property type="protein sequence ID" value="CAF2939154.1"/>
    <property type="molecule type" value="Genomic_DNA"/>
</dbReference>
<sequence>MKEYYAKEYYAKEFETAKDQHLLRHINFCLVNESRLQFKSKKKCRWKISPFQGCTKEVWLGILSLYFLPITLEAENTARKKLNVYVALPLKSPIKPSNTISCVLLQKHSPAQIFGQKYLCTENIQPVSEEDGGLKSPYTKTMSLNLSTKKHVDDKDEAANFRKFAKANNDQKTLVISFDFVFCFFALHSTHVSSAFYKRKLNCYNLTAMVARTKVAFLAVWVDTTYGRSGNYRSALTHLLNNILPKYPNAENMILWSDSCVAQNRNQILSFALQLFIESKSKIKSIIHCYCDPGHSNIQDFDNLHSNIECALCHKEIHSLVSLVRLFKLIKSSRQDMYVCAGAPMYEKIGYTVVKDFEINKDRKQSVSSVKVLKTYRARVNLIKTLSQLKSRQHAKCYQRKKLTTSDR</sequence>
<name>A0A7R8CUT7_LEPSM</name>
<gene>
    <name evidence="1" type="ORF">LSAA_9944</name>
</gene>
<dbReference type="Proteomes" id="UP000675881">
    <property type="component" value="Chromosome 5"/>
</dbReference>
<accession>A0A7R8CUT7</accession>